<sequence>MSIRVTSTQEEGVTKPCVHQFVNESTTENVSCVWVGYDSKEVEYHKLEPGHAIAQSTYNTHPWRLRGTNGRLIGEYCGHGSKLVVTVDGSFLTAPLEAPNSHVKPEWGQYRDRAEVMGLTVQAYDCVGEDAVEAACRLIKKMLNDCPQSVLDRLSSAGARVGIIGRHQLTTDIPEHSYMKMTKGGRDLDGTARGLGGTKQLPLTTCGEENLTMVDDRHYPMENILIHELGHTVMNVGLNDEEQQAIHNCYVKARDNSMYTSGIYMISNADEYWAEGCQSWFEATIRTDVNDGHNTREKLQLHDPALALCLSKAFGEGEWRFVSDSPKPLRFRGNVAKRVTLGQETPGSFNELEQGDASCSSRNSNVREKEALSTSVSNCSPGQDQQVDQGSALVSGALLEAPEDLEMDRARLVSTGQHSFTPCCCFGPSPSPYNGLSTSSHCQPMFFCCQPVQTTSTSKTFIFQCNNRNSCIQSTSAFSAASLLLGLQSMLRQQAASSVKRL</sequence>
<dbReference type="EMBL" id="BEGY01000054">
    <property type="protein sequence ID" value="GAX80570.1"/>
    <property type="molecule type" value="Genomic_DNA"/>
</dbReference>
<dbReference type="SUPFAM" id="SSF49468">
    <property type="entry name" value="VHL"/>
    <property type="match status" value="1"/>
</dbReference>
<comment type="caution">
    <text evidence="1">The sequence shown here is derived from an EMBL/GenBank/DDBJ whole genome shotgun (WGS) entry which is preliminary data.</text>
</comment>
<dbReference type="OrthoDB" id="6132182at2759"/>
<keyword evidence="2" id="KW-1185">Reference proteome</keyword>
<dbReference type="Gene3D" id="3.40.390.10">
    <property type="entry name" value="Collagenase (Catalytic Domain)"/>
    <property type="match status" value="1"/>
</dbReference>
<accession>A0A250XCT5</accession>
<dbReference type="InterPro" id="IPR037140">
    <property type="entry name" value="VHL_beta_dom_sf"/>
</dbReference>
<dbReference type="InterPro" id="IPR024079">
    <property type="entry name" value="MetalloPept_cat_dom_sf"/>
</dbReference>
<proteinExistence type="predicted"/>
<dbReference type="AlphaFoldDB" id="A0A250XCT5"/>
<dbReference type="GO" id="GO:0008237">
    <property type="term" value="F:metallopeptidase activity"/>
    <property type="evidence" value="ECO:0007669"/>
    <property type="project" value="InterPro"/>
</dbReference>
<evidence type="ECO:0000313" key="2">
    <source>
        <dbReference type="Proteomes" id="UP000232323"/>
    </source>
</evidence>
<dbReference type="InterPro" id="IPR036208">
    <property type="entry name" value="VHL_sf"/>
</dbReference>
<gene>
    <name evidence="1" type="ORF">CEUSTIGMA_g8007.t1</name>
</gene>
<name>A0A250XCT5_9CHLO</name>
<protein>
    <submittedName>
        <fullName evidence="1">Uncharacterized protein</fullName>
    </submittedName>
</protein>
<dbReference type="Proteomes" id="UP000232323">
    <property type="component" value="Unassembled WGS sequence"/>
</dbReference>
<dbReference type="Gene3D" id="2.60.40.780">
    <property type="entry name" value="von Hippel-Lindau disease tumour suppressor, beta domain"/>
    <property type="match status" value="1"/>
</dbReference>
<evidence type="ECO:0000313" key="1">
    <source>
        <dbReference type="EMBL" id="GAX80570.1"/>
    </source>
</evidence>
<dbReference type="SUPFAM" id="SSF55486">
    <property type="entry name" value="Metalloproteases ('zincins'), catalytic domain"/>
    <property type="match status" value="1"/>
</dbReference>
<reference evidence="1 2" key="1">
    <citation type="submission" date="2017-08" db="EMBL/GenBank/DDBJ databases">
        <title>Acidophilic green algal genome provides insights into adaptation to an acidic environment.</title>
        <authorList>
            <person name="Hirooka S."/>
            <person name="Hirose Y."/>
            <person name="Kanesaki Y."/>
            <person name="Higuchi S."/>
            <person name="Fujiwara T."/>
            <person name="Onuma R."/>
            <person name="Era A."/>
            <person name="Ohbayashi R."/>
            <person name="Uzuka A."/>
            <person name="Nozaki H."/>
            <person name="Yoshikawa H."/>
            <person name="Miyagishima S.Y."/>
        </authorList>
    </citation>
    <scope>NUCLEOTIDE SEQUENCE [LARGE SCALE GENOMIC DNA]</scope>
    <source>
        <strain evidence="1 2">NIES-2499</strain>
    </source>
</reference>
<organism evidence="1 2">
    <name type="scientific">Chlamydomonas eustigma</name>
    <dbReference type="NCBI Taxonomy" id="1157962"/>
    <lineage>
        <taxon>Eukaryota</taxon>
        <taxon>Viridiplantae</taxon>
        <taxon>Chlorophyta</taxon>
        <taxon>core chlorophytes</taxon>
        <taxon>Chlorophyceae</taxon>
        <taxon>CS clade</taxon>
        <taxon>Chlamydomonadales</taxon>
        <taxon>Chlamydomonadaceae</taxon>
        <taxon>Chlamydomonas</taxon>
    </lineage>
</organism>